<dbReference type="GO" id="GO:0016301">
    <property type="term" value="F:kinase activity"/>
    <property type="evidence" value="ECO:0007669"/>
    <property type="project" value="UniProtKB-KW"/>
</dbReference>
<dbReference type="AlphaFoldDB" id="A0A926ETX8"/>
<keyword evidence="2 4" id="KW-0808">Transferase</keyword>
<dbReference type="Gene3D" id="3.30.420.40">
    <property type="match status" value="2"/>
</dbReference>
<dbReference type="PIRSF" id="PIRSF000538">
    <property type="entry name" value="GlpK"/>
    <property type="match status" value="1"/>
</dbReference>
<dbReference type="InterPro" id="IPR018483">
    <property type="entry name" value="Carb_kinase_FGGY_CS"/>
</dbReference>
<dbReference type="EMBL" id="JACRTG010000014">
    <property type="protein sequence ID" value="MBC8587586.1"/>
    <property type="molecule type" value="Genomic_DNA"/>
</dbReference>
<feature type="domain" description="Carbohydrate kinase FGGY N-terminal" evidence="5">
    <location>
        <begin position="3"/>
        <end position="260"/>
    </location>
</feature>
<dbReference type="InterPro" id="IPR043129">
    <property type="entry name" value="ATPase_NBD"/>
</dbReference>
<feature type="domain" description="Carbohydrate kinase FGGY C-terminal" evidence="6">
    <location>
        <begin position="272"/>
        <end position="457"/>
    </location>
</feature>
<comment type="similarity">
    <text evidence="1 4">Belongs to the FGGY kinase family.</text>
</comment>
<proteinExistence type="inferred from homology"/>
<reference evidence="7" key="1">
    <citation type="submission" date="2020-08" db="EMBL/GenBank/DDBJ databases">
        <title>Genome public.</title>
        <authorList>
            <person name="Liu C."/>
            <person name="Sun Q."/>
        </authorList>
    </citation>
    <scope>NUCLEOTIDE SEQUENCE</scope>
    <source>
        <strain evidence="7">BX21</strain>
    </source>
</reference>
<evidence type="ECO:0000256" key="3">
    <source>
        <dbReference type="ARBA" id="ARBA00022777"/>
    </source>
</evidence>
<name>A0A926ETX8_9FIRM</name>
<comment type="caution">
    <text evidence="7">The sequence shown here is derived from an EMBL/GenBank/DDBJ whole genome shotgun (WGS) entry which is preliminary data.</text>
</comment>
<keyword evidence="8" id="KW-1185">Reference proteome</keyword>
<dbReference type="Proteomes" id="UP000601171">
    <property type="component" value="Unassembled WGS sequence"/>
</dbReference>
<evidence type="ECO:0000256" key="2">
    <source>
        <dbReference type="ARBA" id="ARBA00022679"/>
    </source>
</evidence>
<sequence>MKVIAYDIGTTGLKTCMFDISKKESVYLIDGEVEPYELHVLENGGVEQDPLEWWDAMGKSTKRLLKRTGVSKEEIKGISFCSQMQTLVMVDKEGTPLRRAMSCMDTRADKQFAKYMKRGLQIEGLNLYKVYRLIRITGAVTASTKDPIWKYHWIRDNEPEIYHNTYKWLDAKEYLTCRATGKMRVSRDVASATFLYDVKKGCWSKELCNLFGIDMDHLPELCNSTDEVGGLLPIAANDLGLEPGIPVFSGGSDVSLCQIGAGCLNVGDVNFYSGTSGWVCTTVDKLHLDIGNVIGALVGVDPDSYCYIAELETAGKCMEWVKDRIDLPEMDYDGLIEYMKDVPAGSNGIVYSPWMHGNRCPFEDPYARGVFFGLGIATRGSDLVKSVVEGVCMHMRWMLEVTEKAFKTTSTVRFTGGSAISPYICQVLADVLGREVETIENPRHVGTIGAAALMAVSFGLISDIKEIKDIIKVKASYKPNAANTAIYDRIFPVFKNLYFDNKKSFASLNALYEGLYNQNESFEVEETLI</sequence>
<dbReference type="CDD" id="cd07805">
    <property type="entry name" value="ASKHA_NBD_FGGY_CvXK-like"/>
    <property type="match status" value="1"/>
</dbReference>
<dbReference type="PANTHER" id="PTHR43095">
    <property type="entry name" value="SUGAR KINASE"/>
    <property type="match status" value="1"/>
</dbReference>
<organism evidence="7 8">
    <name type="scientific">Paratissierella segnis</name>
    <dbReference type="NCBI Taxonomy" id="2763679"/>
    <lineage>
        <taxon>Bacteria</taxon>
        <taxon>Bacillati</taxon>
        <taxon>Bacillota</taxon>
        <taxon>Tissierellia</taxon>
        <taxon>Tissierellales</taxon>
        <taxon>Tissierellaceae</taxon>
        <taxon>Paratissierella</taxon>
    </lineage>
</organism>
<dbReference type="Pfam" id="PF02782">
    <property type="entry name" value="FGGY_C"/>
    <property type="match status" value="1"/>
</dbReference>
<gene>
    <name evidence="7" type="ORF">H8707_04940</name>
</gene>
<dbReference type="InterPro" id="IPR050406">
    <property type="entry name" value="FGGY_Carb_Kinase"/>
</dbReference>
<protein>
    <submittedName>
        <fullName evidence="7">FGGY-family carbohydrate kinase</fullName>
    </submittedName>
</protein>
<evidence type="ECO:0000256" key="1">
    <source>
        <dbReference type="ARBA" id="ARBA00009156"/>
    </source>
</evidence>
<dbReference type="Pfam" id="PF00370">
    <property type="entry name" value="FGGY_N"/>
    <property type="match status" value="1"/>
</dbReference>
<dbReference type="InterPro" id="IPR018485">
    <property type="entry name" value="FGGY_C"/>
</dbReference>
<evidence type="ECO:0000313" key="8">
    <source>
        <dbReference type="Proteomes" id="UP000601171"/>
    </source>
</evidence>
<accession>A0A926ETX8</accession>
<dbReference type="PROSITE" id="PS00445">
    <property type="entry name" value="FGGY_KINASES_2"/>
    <property type="match status" value="1"/>
</dbReference>
<dbReference type="GO" id="GO:0016773">
    <property type="term" value="F:phosphotransferase activity, alcohol group as acceptor"/>
    <property type="evidence" value="ECO:0007669"/>
    <property type="project" value="InterPro"/>
</dbReference>
<dbReference type="InterPro" id="IPR018484">
    <property type="entry name" value="FGGY_N"/>
</dbReference>
<evidence type="ECO:0000259" key="6">
    <source>
        <dbReference type="Pfam" id="PF02782"/>
    </source>
</evidence>
<evidence type="ECO:0000256" key="4">
    <source>
        <dbReference type="RuleBase" id="RU003733"/>
    </source>
</evidence>
<dbReference type="SUPFAM" id="SSF53067">
    <property type="entry name" value="Actin-like ATPase domain"/>
    <property type="match status" value="2"/>
</dbReference>
<dbReference type="GO" id="GO:0005975">
    <property type="term" value="P:carbohydrate metabolic process"/>
    <property type="evidence" value="ECO:0007669"/>
    <property type="project" value="InterPro"/>
</dbReference>
<evidence type="ECO:0000259" key="5">
    <source>
        <dbReference type="Pfam" id="PF00370"/>
    </source>
</evidence>
<dbReference type="InterPro" id="IPR000577">
    <property type="entry name" value="Carb_kinase_FGGY"/>
</dbReference>
<keyword evidence="3 4" id="KW-0418">Kinase</keyword>
<evidence type="ECO:0000313" key="7">
    <source>
        <dbReference type="EMBL" id="MBC8587586.1"/>
    </source>
</evidence>